<dbReference type="InterPro" id="IPR036412">
    <property type="entry name" value="HAD-like_sf"/>
</dbReference>
<dbReference type="EC" id="3.1.3.18" evidence="3"/>
<dbReference type="EMBL" id="CP025682">
    <property type="protein sequence ID" value="AUN94582.1"/>
    <property type="molecule type" value="Genomic_DNA"/>
</dbReference>
<dbReference type="SUPFAM" id="SSF56784">
    <property type="entry name" value="HAD-like"/>
    <property type="match status" value="1"/>
</dbReference>
<keyword evidence="10" id="KW-1185">Reference proteome</keyword>
<evidence type="ECO:0000256" key="5">
    <source>
        <dbReference type="ARBA" id="ARBA00022801"/>
    </source>
</evidence>
<dbReference type="PANTHER" id="PTHR43434">
    <property type="entry name" value="PHOSPHOGLYCOLATE PHOSPHATASE"/>
    <property type="match status" value="1"/>
</dbReference>
<dbReference type="PANTHER" id="PTHR43434:SF23">
    <property type="entry name" value="PHOSPHOGLYCOLATE PHOSPHATASE"/>
    <property type="match status" value="1"/>
</dbReference>
<dbReference type="SFLD" id="SFLDG01135">
    <property type="entry name" value="C1.5.6:_HAD__Beta-PGM__Phospha"/>
    <property type="match status" value="1"/>
</dbReference>
<evidence type="ECO:0000256" key="8">
    <source>
        <dbReference type="ARBA" id="ARBA00059247"/>
    </source>
</evidence>
<dbReference type="NCBIfam" id="TIGR01549">
    <property type="entry name" value="HAD-SF-IA-v1"/>
    <property type="match status" value="1"/>
</dbReference>
<dbReference type="Proteomes" id="UP000242205">
    <property type="component" value="Chromosome"/>
</dbReference>
<dbReference type="GO" id="GO:0005829">
    <property type="term" value="C:cytosol"/>
    <property type="evidence" value="ECO:0007669"/>
    <property type="project" value="TreeGrafter"/>
</dbReference>
<dbReference type="GO" id="GO:0046872">
    <property type="term" value="F:metal ion binding"/>
    <property type="evidence" value="ECO:0007669"/>
    <property type="project" value="UniProtKB-KW"/>
</dbReference>
<evidence type="ECO:0000256" key="2">
    <source>
        <dbReference type="ARBA" id="ARBA00004818"/>
    </source>
</evidence>
<comment type="function">
    <text evidence="8">Specifically catalyzes the dephosphorylation of 2-phosphoglycolate. Is involved in the dissimilation of the intracellular 2-phosphoglycolate formed during the DNA repair of 3'-phosphoglycolate ends, a major class of DNA lesions induced by oxidative stress.</text>
</comment>
<reference evidence="9 10" key="1">
    <citation type="submission" date="2018-01" db="EMBL/GenBank/DDBJ databases">
        <authorList>
            <person name="Fu G.-Y."/>
        </authorList>
    </citation>
    <scope>NUCLEOTIDE SEQUENCE [LARGE SCALE GENOMIC DNA]</scope>
    <source>
        <strain evidence="9 10">SY39</strain>
    </source>
</reference>
<dbReference type="KEGG" id="atw:C0099_06275"/>
<comment type="catalytic activity">
    <reaction evidence="1">
        <text>2-phosphoglycolate + H2O = glycolate + phosphate</text>
        <dbReference type="Rhea" id="RHEA:14369"/>
        <dbReference type="ChEBI" id="CHEBI:15377"/>
        <dbReference type="ChEBI" id="CHEBI:29805"/>
        <dbReference type="ChEBI" id="CHEBI:43474"/>
        <dbReference type="ChEBI" id="CHEBI:58033"/>
        <dbReference type="EC" id="3.1.3.18"/>
    </reaction>
</comment>
<accession>A0A2I6S5P1</accession>
<dbReference type="Gene3D" id="1.10.150.240">
    <property type="entry name" value="Putative phosphatase, domain 2"/>
    <property type="match status" value="1"/>
</dbReference>
<dbReference type="InterPro" id="IPR023214">
    <property type="entry name" value="HAD_sf"/>
</dbReference>
<comment type="pathway">
    <text evidence="2">Organic acid metabolism; glycolate biosynthesis; glycolate from 2-phosphoglycolate: step 1/1.</text>
</comment>
<dbReference type="AlphaFoldDB" id="A0A2I6S5P1"/>
<keyword evidence="4" id="KW-0479">Metal-binding</keyword>
<evidence type="ECO:0000256" key="4">
    <source>
        <dbReference type="ARBA" id="ARBA00022723"/>
    </source>
</evidence>
<dbReference type="Pfam" id="PF13419">
    <property type="entry name" value="HAD_2"/>
    <property type="match status" value="1"/>
</dbReference>
<dbReference type="InterPro" id="IPR041492">
    <property type="entry name" value="HAD_2"/>
</dbReference>
<protein>
    <recommendedName>
        <fullName evidence="3">phosphoglycolate phosphatase</fullName>
        <ecNumber evidence="3">3.1.3.18</ecNumber>
    </recommendedName>
</protein>
<organism evidence="9 10">
    <name type="scientific">Pseudazoarcus pumilus</name>
    <dbReference type="NCBI Taxonomy" id="2067960"/>
    <lineage>
        <taxon>Bacteria</taxon>
        <taxon>Pseudomonadati</taxon>
        <taxon>Pseudomonadota</taxon>
        <taxon>Betaproteobacteria</taxon>
        <taxon>Rhodocyclales</taxon>
        <taxon>Zoogloeaceae</taxon>
        <taxon>Pseudazoarcus</taxon>
    </lineage>
</organism>
<gene>
    <name evidence="9" type="primary">gph</name>
    <name evidence="9" type="ORF">C0099_06275</name>
</gene>
<dbReference type="Gene3D" id="3.40.50.1000">
    <property type="entry name" value="HAD superfamily/HAD-like"/>
    <property type="match status" value="1"/>
</dbReference>
<name>A0A2I6S5P1_9RHOO</name>
<dbReference type="OrthoDB" id="9776368at2"/>
<evidence type="ECO:0000256" key="3">
    <source>
        <dbReference type="ARBA" id="ARBA00013078"/>
    </source>
</evidence>
<evidence type="ECO:0000313" key="10">
    <source>
        <dbReference type="Proteomes" id="UP000242205"/>
    </source>
</evidence>
<dbReference type="SFLD" id="SFLDG01129">
    <property type="entry name" value="C1.5:_HAD__Beta-PGM__Phosphata"/>
    <property type="match status" value="1"/>
</dbReference>
<dbReference type="RefSeq" id="WP_102246650.1">
    <property type="nucleotide sequence ID" value="NZ_CP025682.1"/>
</dbReference>
<sequence>MADAILFDLDGTLADTAPDLAAAANRLRAEHDLPPLPPEALRTHTSSGARGMLRAAFDLHPEGDAYPDMVARFLVHYASALCVHTRLFDGMAELLDTLDANAIPWGIVTNKQARFTLPLVAALGLDTRACCVVSGDTTARPKPAPDPLLHACTQAHLDPARTLYVGDDLRDIDAGRAAGMPTVAAAWGYLGDEGPVTAWQADHVIGTPAELRPLVGL</sequence>
<dbReference type="InterPro" id="IPR006439">
    <property type="entry name" value="HAD-SF_hydro_IA"/>
</dbReference>
<dbReference type="SFLD" id="SFLDS00003">
    <property type="entry name" value="Haloacid_Dehalogenase"/>
    <property type="match status" value="1"/>
</dbReference>
<dbReference type="InterPro" id="IPR050155">
    <property type="entry name" value="HAD-like_hydrolase_sf"/>
</dbReference>
<evidence type="ECO:0000313" key="9">
    <source>
        <dbReference type="EMBL" id="AUN94582.1"/>
    </source>
</evidence>
<evidence type="ECO:0000256" key="1">
    <source>
        <dbReference type="ARBA" id="ARBA00000830"/>
    </source>
</evidence>
<evidence type="ECO:0000256" key="6">
    <source>
        <dbReference type="ARBA" id="ARBA00022842"/>
    </source>
</evidence>
<evidence type="ECO:0000256" key="7">
    <source>
        <dbReference type="ARBA" id="ARBA00023277"/>
    </source>
</evidence>
<dbReference type="InterPro" id="IPR023198">
    <property type="entry name" value="PGP-like_dom2"/>
</dbReference>
<dbReference type="GO" id="GO:0008967">
    <property type="term" value="F:phosphoglycolate phosphatase activity"/>
    <property type="evidence" value="ECO:0007669"/>
    <property type="project" value="UniProtKB-EC"/>
</dbReference>
<dbReference type="FunFam" id="3.40.50.1000:FF:000022">
    <property type="entry name" value="Phosphoglycolate phosphatase"/>
    <property type="match status" value="1"/>
</dbReference>
<keyword evidence="5" id="KW-0378">Hydrolase</keyword>
<keyword evidence="7" id="KW-0119">Carbohydrate metabolism</keyword>
<dbReference type="NCBIfam" id="TIGR01509">
    <property type="entry name" value="HAD-SF-IA-v3"/>
    <property type="match status" value="1"/>
</dbReference>
<dbReference type="GO" id="GO:0006281">
    <property type="term" value="P:DNA repair"/>
    <property type="evidence" value="ECO:0007669"/>
    <property type="project" value="TreeGrafter"/>
</dbReference>
<proteinExistence type="predicted"/>
<keyword evidence="6" id="KW-0460">Magnesium</keyword>